<evidence type="ECO:0000313" key="2">
    <source>
        <dbReference type="Proteomes" id="UP000257045"/>
    </source>
</evidence>
<sequence length="114" mass="11270">ITLGDSATNNKLILSTGSTSVTEGVNVGANQALTFDLKDGVNLTLMGNLANAGESEINFNGSGGILTGAVNTSTGTTTIKIAESKSGTITGAVTTDSGAITTIDFSNGSNVKSL</sequence>
<organism evidence="1 2">
    <name type="scientific">Helicobacter brantae</name>
    <dbReference type="NCBI Taxonomy" id="375927"/>
    <lineage>
        <taxon>Bacteria</taxon>
        <taxon>Pseudomonadati</taxon>
        <taxon>Campylobacterota</taxon>
        <taxon>Epsilonproteobacteria</taxon>
        <taxon>Campylobacterales</taxon>
        <taxon>Helicobacteraceae</taxon>
        <taxon>Helicobacter</taxon>
    </lineage>
</organism>
<gene>
    <name evidence="1" type="ORF">CQA58_08150</name>
</gene>
<feature type="non-terminal residue" evidence="1">
    <location>
        <position position="1"/>
    </location>
</feature>
<dbReference type="RefSeq" id="WP_170126785.1">
    <property type="nucleotide sequence ID" value="NZ_NXLV01000037.1"/>
</dbReference>
<accession>A0A3D8IT86</accession>
<evidence type="ECO:0000313" key="1">
    <source>
        <dbReference type="EMBL" id="RDU68166.1"/>
    </source>
</evidence>
<name>A0A3D8IT86_9HELI</name>
<proteinExistence type="predicted"/>
<comment type="caution">
    <text evidence="1">The sequence shown here is derived from an EMBL/GenBank/DDBJ whole genome shotgun (WGS) entry which is preliminary data.</text>
</comment>
<feature type="non-terminal residue" evidence="1">
    <location>
        <position position="114"/>
    </location>
</feature>
<dbReference type="AlphaFoldDB" id="A0A3D8IT86"/>
<protein>
    <submittedName>
        <fullName evidence="1">Uncharacterized protein</fullName>
    </submittedName>
</protein>
<dbReference type="Proteomes" id="UP000257045">
    <property type="component" value="Unassembled WGS sequence"/>
</dbReference>
<keyword evidence="2" id="KW-1185">Reference proteome</keyword>
<dbReference type="EMBL" id="NXLV01000037">
    <property type="protein sequence ID" value="RDU68166.1"/>
    <property type="molecule type" value="Genomic_DNA"/>
</dbReference>
<reference evidence="1 2" key="1">
    <citation type="submission" date="2018-04" db="EMBL/GenBank/DDBJ databases">
        <title>Novel Campyloabacter and Helicobacter Species and Strains.</title>
        <authorList>
            <person name="Mannion A.J."/>
            <person name="Shen Z."/>
            <person name="Fox J.G."/>
        </authorList>
    </citation>
    <scope>NUCLEOTIDE SEQUENCE [LARGE SCALE GENOMIC DNA]</scope>
    <source>
        <strain evidence="1 2">MIT 04-9366</strain>
    </source>
</reference>